<protein>
    <submittedName>
        <fullName evidence="1">Uncharacterized protein</fullName>
    </submittedName>
</protein>
<proteinExistence type="predicted"/>
<evidence type="ECO:0000313" key="1">
    <source>
        <dbReference type="EMBL" id="KAH7973447.1"/>
    </source>
</evidence>
<organism evidence="1 2">
    <name type="scientific">Dermacentor silvarum</name>
    <name type="common">Tick</name>
    <dbReference type="NCBI Taxonomy" id="543639"/>
    <lineage>
        <taxon>Eukaryota</taxon>
        <taxon>Metazoa</taxon>
        <taxon>Ecdysozoa</taxon>
        <taxon>Arthropoda</taxon>
        <taxon>Chelicerata</taxon>
        <taxon>Arachnida</taxon>
        <taxon>Acari</taxon>
        <taxon>Parasitiformes</taxon>
        <taxon>Ixodida</taxon>
        <taxon>Ixodoidea</taxon>
        <taxon>Ixodidae</taxon>
        <taxon>Rhipicephalinae</taxon>
        <taxon>Dermacentor</taxon>
    </lineage>
</organism>
<keyword evidence="2" id="KW-1185">Reference proteome</keyword>
<evidence type="ECO:0000313" key="2">
    <source>
        <dbReference type="Proteomes" id="UP000821865"/>
    </source>
</evidence>
<gene>
    <name evidence="1" type="ORF">HPB49_001027</name>
</gene>
<name>A0ACB8DLF3_DERSI</name>
<sequence length="233" mass="25877">MCWSMSAIRHTSQVVTNHDLWYVALHISQQLLRLFYLVGFQEWFRTLSLKNLGSIISSTLLATSPALHIADILDPRHRSHHRDIQRSAGRNFTVSREFCRRSVDTFAMADSKFYLAEDTLTAPEVATCGHAATPTEMKSDAGQTMKPCLSPQHVDSSKCGPTPYLLSGFGCSSLYERPILFANSLPSGRVCAGCRVVVPARALLLPCGHILCELCRRHLLPQHERACSGPGRQ</sequence>
<dbReference type="EMBL" id="CM023479">
    <property type="protein sequence ID" value="KAH7973447.1"/>
    <property type="molecule type" value="Genomic_DNA"/>
</dbReference>
<dbReference type="Proteomes" id="UP000821865">
    <property type="component" value="Chromosome 10"/>
</dbReference>
<comment type="caution">
    <text evidence="1">The sequence shown here is derived from an EMBL/GenBank/DDBJ whole genome shotgun (WGS) entry which is preliminary data.</text>
</comment>
<accession>A0ACB8DLF3</accession>
<reference evidence="1" key="1">
    <citation type="submission" date="2020-05" db="EMBL/GenBank/DDBJ databases">
        <title>Large-scale comparative analyses of tick genomes elucidate their genetic diversity and vector capacities.</title>
        <authorList>
            <person name="Jia N."/>
            <person name="Wang J."/>
            <person name="Shi W."/>
            <person name="Du L."/>
            <person name="Sun Y."/>
            <person name="Zhan W."/>
            <person name="Jiang J."/>
            <person name="Wang Q."/>
            <person name="Zhang B."/>
            <person name="Ji P."/>
            <person name="Sakyi L.B."/>
            <person name="Cui X."/>
            <person name="Yuan T."/>
            <person name="Jiang B."/>
            <person name="Yang W."/>
            <person name="Lam T.T.-Y."/>
            <person name="Chang Q."/>
            <person name="Ding S."/>
            <person name="Wang X."/>
            <person name="Zhu J."/>
            <person name="Ruan X."/>
            <person name="Zhao L."/>
            <person name="Wei J."/>
            <person name="Que T."/>
            <person name="Du C."/>
            <person name="Cheng J."/>
            <person name="Dai P."/>
            <person name="Han X."/>
            <person name="Huang E."/>
            <person name="Gao Y."/>
            <person name="Liu J."/>
            <person name="Shao H."/>
            <person name="Ye R."/>
            <person name="Li L."/>
            <person name="Wei W."/>
            <person name="Wang X."/>
            <person name="Wang C."/>
            <person name="Yang T."/>
            <person name="Huo Q."/>
            <person name="Li W."/>
            <person name="Guo W."/>
            <person name="Chen H."/>
            <person name="Zhou L."/>
            <person name="Ni X."/>
            <person name="Tian J."/>
            <person name="Zhou Y."/>
            <person name="Sheng Y."/>
            <person name="Liu T."/>
            <person name="Pan Y."/>
            <person name="Xia L."/>
            <person name="Li J."/>
            <person name="Zhao F."/>
            <person name="Cao W."/>
        </authorList>
    </citation>
    <scope>NUCLEOTIDE SEQUENCE</scope>
    <source>
        <strain evidence="1">Dsil-2018</strain>
    </source>
</reference>